<dbReference type="EMBL" id="JANPWB010000013">
    <property type="protein sequence ID" value="KAJ1109614.1"/>
    <property type="molecule type" value="Genomic_DNA"/>
</dbReference>
<gene>
    <name evidence="2" type="ORF">NDU88_006974</name>
</gene>
<keyword evidence="3" id="KW-1185">Reference proteome</keyword>
<name>A0AAV7N2Z9_PLEWA</name>
<dbReference type="Proteomes" id="UP001066276">
    <property type="component" value="Chromosome 9"/>
</dbReference>
<feature type="region of interest" description="Disordered" evidence="1">
    <location>
        <begin position="70"/>
        <end position="183"/>
    </location>
</feature>
<comment type="caution">
    <text evidence="2">The sequence shown here is derived from an EMBL/GenBank/DDBJ whole genome shotgun (WGS) entry which is preliminary data.</text>
</comment>
<organism evidence="2 3">
    <name type="scientific">Pleurodeles waltl</name>
    <name type="common">Iberian ribbed newt</name>
    <dbReference type="NCBI Taxonomy" id="8319"/>
    <lineage>
        <taxon>Eukaryota</taxon>
        <taxon>Metazoa</taxon>
        <taxon>Chordata</taxon>
        <taxon>Craniata</taxon>
        <taxon>Vertebrata</taxon>
        <taxon>Euteleostomi</taxon>
        <taxon>Amphibia</taxon>
        <taxon>Batrachia</taxon>
        <taxon>Caudata</taxon>
        <taxon>Salamandroidea</taxon>
        <taxon>Salamandridae</taxon>
        <taxon>Pleurodelinae</taxon>
        <taxon>Pleurodeles</taxon>
    </lineage>
</organism>
<dbReference type="AlphaFoldDB" id="A0AAV7N2Z9"/>
<accession>A0AAV7N2Z9</accession>
<evidence type="ECO:0000313" key="3">
    <source>
        <dbReference type="Proteomes" id="UP001066276"/>
    </source>
</evidence>
<feature type="compositionally biased region" description="Basic residues" evidence="1">
    <location>
        <begin position="162"/>
        <end position="183"/>
    </location>
</feature>
<sequence length="183" mass="19960">MPWAEYAQRVNQRRSRAEEGGSHHSALHAQEGKIGTTSNVGCRCKCSGSHRAPRLSNPVKKARLAQTAVGASAAVSASRPPKIRLICGASKQSRRSRTTVEARAPLAATRRSKGTPGGTAGDNPEGEDGGNLEIRIPSETKDGPQRRPASQEEDVEAEERLRTKRPQKRRTSRQRARRPRDAQ</sequence>
<protein>
    <submittedName>
        <fullName evidence="2">Uncharacterized protein</fullName>
    </submittedName>
</protein>
<proteinExistence type="predicted"/>
<evidence type="ECO:0000256" key="1">
    <source>
        <dbReference type="SAM" id="MobiDB-lite"/>
    </source>
</evidence>
<feature type="region of interest" description="Disordered" evidence="1">
    <location>
        <begin position="1"/>
        <end position="40"/>
    </location>
</feature>
<feature type="compositionally biased region" description="Basic and acidic residues" evidence="1">
    <location>
        <begin position="136"/>
        <end position="145"/>
    </location>
</feature>
<reference evidence="2" key="1">
    <citation type="journal article" date="2022" name="bioRxiv">
        <title>Sequencing and chromosome-scale assembly of the giantPleurodeles waltlgenome.</title>
        <authorList>
            <person name="Brown T."/>
            <person name="Elewa A."/>
            <person name="Iarovenko S."/>
            <person name="Subramanian E."/>
            <person name="Araus A.J."/>
            <person name="Petzold A."/>
            <person name="Susuki M."/>
            <person name="Suzuki K.-i.T."/>
            <person name="Hayashi T."/>
            <person name="Toyoda A."/>
            <person name="Oliveira C."/>
            <person name="Osipova E."/>
            <person name="Leigh N.D."/>
            <person name="Simon A."/>
            <person name="Yun M.H."/>
        </authorList>
    </citation>
    <scope>NUCLEOTIDE SEQUENCE</scope>
    <source>
        <strain evidence="2">20211129_DDA</strain>
        <tissue evidence="2">Liver</tissue>
    </source>
</reference>
<evidence type="ECO:0000313" key="2">
    <source>
        <dbReference type="EMBL" id="KAJ1109614.1"/>
    </source>
</evidence>